<protein>
    <recommendedName>
        <fullName evidence="3">tRNA-dihydrouridine(47) synthase [NAD(P)(+)]</fullName>
        <ecNumber evidence="2">1.3.1.89</ecNumber>
    </recommendedName>
    <alternativeName>
        <fullName evidence="5">tRNA-dihydrouridine synthase 3</fullName>
    </alternativeName>
</protein>
<feature type="region of interest" description="Disordered" evidence="10">
    <location>
        <begin position="28"/>
        <end position="75"/>
    </location>
</feature>
<dbReference type="GO" id="GO:0102265">
    <property type="term" value="F:tRNA-dihydrouridine47 synthase activity"/>
    <property type="evidence" value="ECO:0007669"/>
    <property type="project" value="UniProtKB-EC"/>
</dbReference>
<dbReference type="Gene3D" id="3.20.20.70">
    <property type="entry name" value="Aldolase class I"/>
    <property type="match status" value="1"/>
</dbReference>
<evidence type="ECO:0000256" key="2">
    <source>
        <dbReference type="ARBA" id="ARBA00012376"/>
    </source>
</evidence>
<proteinExistence type="inferred from homology"/>
<dbReference type="GO" id="GO:0003723">
    <property type="term" value="F:RNA binding"/>
    <property type="evidence" value="ECO:0007669"/>
    <property type="project" value="TreeGrafter"/>
</dbReference>
<evidence type="ECO:0000256" key="3">
    <source>
        <dbReference type="ARBA" id="ARBA00022143"/>
    </source>
</evidence>
<comment type="catalytic activity">
    <reaction evidence="9">
        <text>5,6-dihydrouridine(47) in tRNA + NADP(+) = uridine(47) in tRNA + NADPH + H(+)</text>
        <dbReference type="Rhea" id="RHEA:53360"/>
        <dbReference type="Rhea" id="RHEA-COMP:13539"/>
        <dbReference type="Rhea" id="RHEA-COMP:13540"/>
        <dbReference type="ChEBI" id="CHEBI:15378"/>
        <dbReference type="ChEBI" id="CHEBI:57783"/>
        <dbReference type="ChEBI" id="CHEBI:58349"/>
        <dbReference type="ChEBI" id="CHEBI:65315"/>
        <dbReference type="ChEBI" id="CHEBI:74443"/>
        <dbReference type="EC" id="1.3.1.89"/>
    </reaction>
    <physiologicalReaction direction="right-to-left" evidence="9">
        <dbReference type="Rhea" id="RHEA:53362"/>
    </physiologicalReaction>
</comment>
<dbReference type="PANTHER" id="PTHR45846">
    <property type="entry name" value="TRNA-DIHYDROURIDINE(47) SYNTHASE [NAD(P)(+)]-LIKE"/>
    <property type="match status" value="1"/>
</dbReference>
<dbReference type="SUPFAM" id="SSF51395">
    <property type="entry name" value="FMN-linked oxidoreductases"/>
    <property type="match status" value="1"/>
</dbReference>
<comment type="similarity">
    <text evidence="1">Belongs to the Dus family. Dus3 subfamily.</text>
</comment>
<dbReference type="Proteomes" id="UP000054988">
    <property type="component" value="Unassembled WGS sequence"/>
</dbReference>
<comment type="catalytic activity">
    <reaction evidence="7">
        <text>a 5,6-dihydrouridine in mRNA + NAD(+) = a uridine in mRNA + NADH + H(+)</text>
        <dbReference type="Rhea" id="RHEA:69851"/>
        <dbReference type="Rhea" id="RHEA-COMP:14658"/>
        <dbReference type="Rhea" id="RHEA-COMP:17789"/>
        <dbReference type="ChEBI" id="CHEBI:15378"/>
        <dbReference type="ChEBI" id="CHEBI:57540"/>
        <dbReference type="ChEBI" id="CHEBI:57945"/>
        <dbReference type="ChEBI" id="CHEBI:65315"/>
        <dbReference type="ChEBI" id="CHEBI:74443"/>
    </reaction>
    <physiologicalReaction direction="right-to-left" evidence="7">
        <dbReference type="Rhea" id="RHEA:69853"/>
    </physiologicalReaction>
</comment>
<evidence type="ECO:0000256" key="1">
    <source>
        <dbReference type="ARBA" id="ARBA00005451"/>
    </source>
</evidence>
<keyword evidence="4" id="KW-0862">Zinc</keyword>
<evidence type="ECO:0000313" key="11">
    <source>
        <dbReference type="EMBL" id="KTB38859.1"/>
    </source>
</evidence>
<evidence type="ECO:0000256" key="10">
    <source>
        <dbReference type="SAM" id="MobiDB-lite"/>
    </source>
</evidence>
<evidence type="ECO:0000256" key="6">
    <source>
        <dbReference type="ARBA" id="ARBA00048266"/>
    </source>
</evidence>
<evidence type="ECO:0000313" key="12">
    <source>
        <dbReference type="Proteomes" id="UP000054988"/>
    </source>
</evidence>
<evidence type="ECO:0000256" key="9">
    <source>
        <dbReference type="ARBA" id="ARBA00049513"/>
    </source>
</evidence>
<keyword evidence="4" id="KW-0479">Metal-binding</keyword>
<dbReference type="EMBL" id="LATX01001725">
    <property type="protein sequence ID" value="KTB38859.1"/>
    <property type="molecule type" value="Genomic_DNA"/>
</dbReference>
<accession>A0A0W0FRA7</accession>
<dbReference type="InterPro" id="IPR013785">
    <property type="entry name" value="Aldolase_TIM"/>
</dbReference>
<keyword evidence="4" id="KW-0863">Zinc-finger</keyword>
<evidence type="ECO:0000256" key="8">
    <source>
        <dbReference type="ARBA" id="ARBA00049447"/>
    </source>
</evidence>
<organism evidence="11 12">
    <name type="scientific">Moniliophthora roreri</name>
    <name type="common">Frosty pod rot fungus</name>
    <name type="synonym">Monilia roreri</name>
    <dbReference type="NCBI Taxonomy" id="221103"/>
    <lineage>
        <taxon>Eukaryota</taxon>
        <taxon>Fungi</taxon>
        <taxon>Dikarya</taxon>
        <taxon>Basidiomycota</taxon>
        <taxon>Agaricomycotina</taxon>
        <taxon>Agaricomycetes</taxon>
        <taxon>Agaricomycetidae</taxon>
        <taxon>Agaricales</taxon>
        <taxon>Marasmiineae</taxon>
        <taxon>Marasmiaceae</taxon>
        <taxon>Moniliophthora</taxon>
    </lineage>
</organism>
<feature type="compositionally biased region" description="Basic and acidic residues" evidence="10">
    <location>
        <begin position="47"/>
        <end position="59"/>
    </location>
</feature>
<feature type="compositionally biased region" description="Polar residues" evidence="10">
    <location>
        <begin position="35"/>
        <end position="46"/>
    </location>
</feature>
<dbReference type="EC" id="1.3.1.89" evidence="2"/>
<dbReference type="GO" id="GO:0008270">
    <property type="term" value="F:zinc ion binding"/>
    <property type="evidence" value="ECO:0007669"/>
    <property type="project" value="UniProtKB-KW"/>
</dbReference>
<dbReference type="AlphaFoldDB" id="A0A0W0FRA7"/>
<evidence type="ECO:0000256" key="4">
    <source>
        <dbReference type="ARBA" id="ARBA00022771"/>
    </source>
</evidence>
<gene>
    <name evidence="11" type="ORF">WG66_8562</name>
</gene>
<comment type="catalytic activity">
    <reaction evidence="6">
        <text>5,6-dihydrouridine(47) in tRNA + NAD(+) = uridine(47) in tRNA + NADH + H(+)</text>
        <dbReference type="Rhea" id="RHEA:53364"/>
        <dbReference type="Rhea" id="RHEA-COMP:13539"/>
        <dbReference type="Rhea" id="RHEA-COMP:13540"/>
        <dbReference type="ChEBI" id="CHEBI:15378"/>
        <dbReference type="ChEBI" id="CHEBI:57540"/>
        <dbReference type="ChEBI" id="CHEBI:57945"/>
        <dbReference type="ChEBI" id="CHEBI:65315"/>
        <dbReference type="ChEBI" id="CHEBI:74443"/>
        <dbReference type="EC" id="1.3.1.89"/>
    </reaction>
    <physiologicalReaction direction="right-to-left" evidence="6">
        <dbReference type="Rhea" id="RHEA:53366"/>
    </physiologicalReaction>
</comment>
<comment type="catalytic activity">
    <reaction evidence="8">
        <text>a 5,6-dihydrouridine in mRNA + NADP(+) = a uridine in mRNA + NADPH + H(+)</text>
        <dbReference type="Rhea" id="RHEA:69855"/>
        <dbReference type="Rhea" id="RHEA-COMP:14658"/>
        <dbReference type="Rhea" id="RHEA-COMP:17789"/>
        <dbReference type="ChEBI" id="CHEBI:15378"/>
        <dbReference type="ChEBI" id="CHEBI:57783"/>
        <dbReference type="ChEBI" id="CHEBI:58349"/>
        <dbReference type="ChEBI" id="CHEBI:65315"/>
        <dbReference type="ChEBI" id="CHEBI:74443"/>
    </reaction>
    <physiologicalReaction direction="right-to-left" evidence="8">
        <dbReference type="Rhea" id="RHEA:69857"/>
    </physiologicalReaction>
</comment>
<evidence type="ECO:0000256" key="7">
    <source>
        <dbReference type="ARBA" id="ARBA00048342"/>
    </source>
</evidence>
<dbReference type="eggNOG" id="KOG2333">
    <property type="taxonomic scope" value="Eukaryota"/>
</dbReference>
<name>A0A0W0FRA7_MONRR</name>
<evidence type="ECO:0000256" key="5">
    <source>
        <dbReference type="ARBA" id="ARBA00031322"/>
    </source>
</evidence>
<dbReference type="PANTHER" id="PTHR45846:SF1">
    <property type="entry name" value="TRNA-DIHYDROURIDINE(47) SYNTHASE [NAD(P)(+)]-LIKE"/>
    <property type="match status" value="1"/>
</dbReference>
<reference evidence="11 12" key="1">
    <citation type="submission" date="2015-12" db="EMBL/GenBank/DDBJ databases">
        <title>Draft genome sequence of Moniliophthora roreri, the causal agent of frosty pod rot of cacao.</title>
        <authorList>
            <person name="Aime M.C."/>
            <person name="Diaz-Valderrama J.R."/>
            <person name="Kijpornyongpan T."/>
            <person name="Phillips-Mora W."/>
        </authorList>
    </citation>
    <scope>NUCLEOTIDE SEQUENCE [LARGE SCALE GENOMIC DNA]</scope>
    <source>
        <strain evidence="11 12">MCA 2952</strain>
    </source>
</reference>
<feature type="region of interest" description="Disordered" evidence="10">
    <location>
        <begin position="153"/>
        <end position="178"/>
    </location>
</feature>
<comment type="caution">
    <text evidence="11">The sequence shown here is derived from an EMBL/GenBank/DDBJ whole genome shotgun (WGS) entry which is preliminary data.</text>
</comment>
<sequence length="261" mass="28430">MSATQWPPGTAPIKAEYLVHHTLTSSSIADDDAAGSNTTHSNPSHTNGRDSRDDRDKGNKNAKAPIKIADSKRSSEAGVLELIKDEEKKARTAISMQAVNFVSPDKQKLLRTKKLPFPIWETYQKEVKALNKEQKPEAAVTQDADGDVVLAETARDDPAPVPRPSTIQSHEPTSPDDIDTSLGNLPFRRSYVDYGADITCGEMVLATSFLSGSKEEWPLVRRHPSEKAFGVQVAGSKLNALVPTAENAQQNGGIDLLWMTD</sequence>